<dbReference type="Proteomes" id="UP001162992">
    <property type="component" value="Chromosome 12"/>
</dbReference>
<protein>
    <submittedName>
        <fullName evidence="1">Uncharacterized protein</fullName>
    </submittedName>
</protein>
<keyword evidence="2" id="KW-1185">Reference proteome</keyword>
<reference evidence="2" key="1">
    <citation type="journal article" date="2024" name="Proc. Natl. Acad. Sci. U.S.A.">
        <title>Extraordinary preservation of gene collinearity over three hundred million years revealed in homosporous lycophytes.</title>
        <authorList>
            <person name="Li C."/>
            <person name="Wickell D."/>
            <person name="Kuo L.Y."/>
            <person name="Chen X."/>
            <person name="Nie B."/>
            <person name="Liao X."/>
            <person name="Peng D."/>
            <person name="Ji J."/>
            <person name="Jenkins J."/>
            <person name="Williams M."/>
            <person name="Shu S."/>
            <person name="Plott C."/>
            <person name="Barry K."/>
            <person name="Rajasekar S."/>
            <person name="Grimwood J."/>
            <person name="Han X."/>
            <person name="Sun S."/>
            <person name="Hou Z."/>
            <person name="He W."/>
            <person name="Dai G."/>
            <person name="Sun C."/>
            <person name="Schmutz J."/>
            <person name="Leebens-Mack J.H."/>
            <person name="Li F.W."/>
            <person name="Wang L."/>
        </authorList>
    </citation>
    <scope>NUCLEOTIDE SEQUENCE [LARGE SCALE GENOMIC DNA]</scope>
    <source>
        <strain evidence="2">cv. PW_Plant_1</strain>
    </source>
</reference>
<sequence length="595" mass="65496">MTDSQVILFGSFSEDEAKALQSSPSDNYGTNSPAISPNKGVLTVSRQQELFQGPAASISSNQQVVVLTSKRVTRGSQCKFPEVGSELPLRILQNENGGSLPEKDPPYQAFSFGKDILSEPSEEKVTEDSSLEEKIRSQKEIDMEFNATKPATSNGQIEDAFLHGQEQVSGDMFHSDRLEKCTMEISIAGIGIAIKDSGNGKKYEESLKETPEGGASKVNFSKGLQSFGRRLQPRGLMNTGNSCFLNATLQALLSCSPFWHLVQSLRTSNTLQMGYPTLRAMIDFVGEFESVPVPEKFLAKGGGEEESGYGEGIEIGRPFAPTMFEPVLRSFNPDTCGALRKSRQEDAQEFLSYLMDQMHEELLQLTSVGLKQSDPSKTSDEDEWETVGPKNRTAITRVYSYQDSPLSEVFGGQIRSIVKSKGSKASATVQPFLLLHLEIVPEAVHSVEDALKLFAAPESLEGYKSTGKAEVVTASKSVKIQALPKVLILHLMRFSFGARGTGKVNKPVRFPLEFTLGRELLYSPYGSGSEARKYELVATVTHHGKDHSMGHYTADAKQFDGRWLRFDDGMVSFVNLNRVLHDQAYILFYKKSGLG</sequence>
<accession>A0ACC2C1H1</accession>
<dbReference type="EMBL" id="CM055103">
    <property type="protein sequence ID" value="KAJ7535792.1"/>
    <property type="molecule type" value="Genomic_DNA"/>
</dbReference>
<evidence type="ECO:0000313" key="1">
    <source>
        <dbReference type="EMBL" id="KAJ7535792.1"/>
    </source>
</evidence>
<gene>
    <name evidence="1" type="ORF">O6H91_12G046100</name>
</gene>
<comment type="caution">
    <text evidence="1">The sequence shown here is derived from an EMBL/GenBank/DDBJ whole genome shotgun (WGS) entry which is preliminary data.</text>
</comment>
<evidence type="ECO:0000313" key="2">
    <source>
        <dbReference type="Proteomes" id="UP001162992"/>
    </source>
</evidence>
<organism evidence="1 2">
    <name type="scientific">Diphasiastrum complanatum</name>
    <name type="common">Issler's clubmoss</name>
    <name type="synonym">Lycopodium complanatum</name>
    <dbReference type="NCBI Taxonomy" id="34168"/>
    <lineage>
        <taxon>Eukaryota</taxon>
        <taxon>Viridiplantae</taxon>
        <taxon>Streptophyta</taxon>
        <taxon>Embryophyta</taxon>
        <taxon>Tracheophyta</taxon>
        <taxon>Lycopodiopsida</taxon>
        <taxon>Lycopodiales</taxon>
        <taxon>Lycopodiaceae</taxon>
        <taxon>Lycopodioideae</taxon>
        <taxon>Diphasiastrum</taxon>
    </lineage>
</organism>
<name>A0ACC2C1H1_DIPCM</name>
<proteinExistence type="predicted"/>